<dbReference type="AlphaFoldDB" id="A0A2W2F9B7"/>
<gene>
    <name evidence="1" type="ORF">C1I98_35150</name>
</gene>
<keyword evidence="2" id="KW-1185">Reference proteome</keyword>
<name>A0A2W2F9B7_9ACTN</name>
<evidence type="ECO:0000313" key="2">
    <source>
        <dbReference type="Proteomes" id="UP000248544"/>
    </source>
</evidence>
<organism evidence="1 2">
    <name type="scientific">Spongiactinospora gelatinilytica</name>
    <dbReference type="NCBI Taxonomy" id="2666298"/>
    <lineage>
        <taxon>Bacteria</taxon>
        <taxon>Bacillati</taxon>
        <taxon>Actinomycetota</taxon>
        <taxon>Actinomycetes</taxon>
        <taxon>Streptosporangiales</taxon>
        <taxon>Streptosporangiaceae</taxon>
        <taxon>Spongiactinospora</taxon>
    </lineage>
</organism>
<dbReference type="Proteomes" id="UP000248544">
    <property type="component" value="Unassembled WGS sequence"/>
</dbReference>
<reference evidence="1 2" key="1">
    <citation type="submission" date="2018-01" db="EMBL/GenBank/DDBJ databases">
        <title>Draft genome sequence of Sphaerisporangium sp. 7K107.</title>
        <authorList>
            <person name="Sahin N."/>
            <person name="Saygin H."/>
            <person name="Ay H."/>
        </authorList>
    </citation>
    <scope>NUCLEOTIDE SEQUENCE [LARGE SCALE GENOMIC DNA]</scope>
    <source>
        <strain evidence="1 2">7K107</strain>
    </source>
</reference>
<accession>A0A2W2F9B7</accession>
<dbReference type="EMBL" id="POUA01000478">
    <property type="protein sequence ID" value="PZG24865.1"/>
    <property type="molecule type" value="Genomic_DNA"/>
</dbReference>
<comment type="caution">
    <text evidence="1">The sequence shown here is derived from an EMBL/GenBank/DDBJ whole genome shotgun (WGS) entry which is preliminary data.</text>
</comment>
<protein>
    <submittedName>
        <fullName evidence="1">Uncharacterized protein</fullName>
    </submittedName>
</protein>
<sequence length="63" mass="7292">MGFQKPRVPDHPAGREEHDKCRDLLRLGETGFDRVRREICNQCPYYRKSDSTTAMRVLSVVIG</sequence>
<evidence type="ECO:0000313" key="1">
    <source>
        <dbReference type="EMBL" id="PZG24865.1"/>
    </source>
</evidence>
<proteinExistence type="predicted"/>